<dbReference type="Pfam" id="PF02774">
    <property type="entry name" value="Semialdhyde_dhC"/>
    <property type="match status" value="1"/>
</dbReference>
<proteinExistence type="inferred from homology"/>
<dbReference type="PANTHER" id="PTHR46278">
    <property type="entry name" value="DEHYDROGENASE, PUTATIVE-RELATED"/>
    <property type="match status" value="1"/>
</dbReference>
<dbReference type="GO" id="GO:0046983">
    <property type="term" value="F:protein dimerization activity"/>
    <property type="evidence" value="ECO:0007669"/>
    <property type="project" value="InterPro"/>
</dbReference>
<evidence type="ECO:0000259" key="3">
    <source>
        <dbReference type="SMART" id="SM00859"/>
    </source>
</evidence>
<dbReference type="GO" id="GO:0008652">
    <property type="term" value="P:amino acid biosynthetic process"/>
    <property type="evidence" value="ECO:0007669"/>
    <property type="project" value="InterPro"/>
</dbReference>
<feature type="active site" description="Proton acceptor" evidence="2">
    <location>
        <position position="251"/>
    </location>
</feature>
<dbReference type="InterPro" id="IPR012280">
    <property type="entry name" value="Semialdhyde_DH_dimer_dom"/>
</dbReference>
<feature type="active site" description="Acyl-thioester intermediate" evidence="2">
    <location>
        <position position="143"/>
    </location>
</feature>
<dbReference type="HOGENOM" id="CLU_049966_0_1_0"/>
<accession>B0VJS2</accession>
<dbReference type="InterPro" id="IPR000534">
    <property type="entry name" value="Semialdehyde_DH_NAD-bd"/>
</dbReference>
<comment type="similarity">
    <text evidence="1">Belongs to the aspartate-semialdehyde dehydrogenase family.</text>
</comment>
<dbReference type="SUPFAM" id="SSF51735">
    <property type="entry name" value="NAD(P)-binding Rossmann-fold domains"/>
    <property type="match status" value="1"/>
</dbReference>
<dbReference type="GO" id="GO:0051287">
    <property type="term" value="F:NAD binding"/>
    <property type="evidence" value="ECO:0007669"/>
    <property type="project" value="InterPro"/>
</dbReference>
<dbReference type="InterPro" id="IPR036291">
    <property type="entry name" value="NAD(P)-bd_dom_sf"/>
</dbReference>
<dbReference type="CDD" id="cd02316">
    <property type="entry name" value="VcASADH2_like_N"/>
    <property type="match status" value="1"/>
</dbReference>
<dbReference type="AlphaFoldDB" id="B0VJS2"/>
<dbReference type="SUPFAM" id="SSF55347">
    <property type="entry name" value="Glyceraldehyde-3-phosphate dehydrogenase-like, C-terminal domain"/>
    <property type="match status" value="1"/>
</dbReference>
<dbReference type="EMBL" id="CU466930">
    <property type="protein sequence ID" value="CAO80518.1"/>
    <property type="molecule type" value="Genomic_DNA"/>
</dbReference>
<dbReference type="Gene3D" id="3.40.50.720">
    <property type="entry name" value="NAD(P)-binding Rossmann-like Domain"/>
    <property type="match status" value="1"/>
</dbReference>
<name>B0VJS2_CLOAI</name>
<protein>
    <submittedName>
        <fullName evidence="4">Aspartate-semialdehyde dehydrogenase (ASA dehydrogenase) (ASADH)</fullName>
        <ecNumber evidence="4">1.2.1.11</ecNumber>
    </submittedName>
</protein>
<dbReference type="SMART" id="SM00859">
    <property type="entry name" value="Semialdhyde_dh"/>
    <property type="match status" value="1"/>
</dbReference>
<feature type="domain" description="Semialdehyde dehydrogenase NAD-binding" evidence="3">
    <location>
        <begin position="18"/>
        <end position="134"/>
    </location>
</feature>
<gene>
    <name evidence="4" type="primary">asd</name>
    <name evidence="4" type="ordered locus">CLOAM0633</name>
</gene>
<evidence type="ECO:0000256" key="1">
    <source>
        <dbReference type="ARBA" id="ARBA00010584"/>
    </source>
</evidence>
<evidence type="ECO:0000313" key="4">
    <source>
        <dbReference type="EMBL" id="CAO80518.1"/>
    </source>
</evidence>
<dbReference type="PANTHER" id="PTHR46278:SF2">
    <property type="entry name" value="ASPARTATE-SEMIALDEHYDE DEHYDROGENASE"/>
    <property type="match status" value="1"/>
</dbReference>
<sequence>MAAVMLCQIDKGKQLKMKVAIVGATGEVGRMMITCLEESNLEISELDLFASSRSAGTVLYYTDQPIKVQELKQDSLLKHYDYVLFSAGAGVAKTFAPIAIQTSEVVIDNSSGFRKEPNIPLVVPEVNGDLLTGYSGIVANPNCSTIQIILPLAVLDKLFNLKKLIVSTYQSVSGSGHQGIVTLLNQRQGKNDKGVYPHIIDLNVIPQIGGFLDSGYCQEEEKMHFECRKILNKWDLLVSATTVRVPVIYGHSVSVYAEFENEVDIPKSEKTLQNSPRIVYYPNTYITPLDLGSSNETHICRLRLGTDEKSLTFWNVGHNVRLGAAANAVNILITHSKYSGRL</sequence>
<evidence type="ECO:0000256" key="2">
    <source>
        <dbReference type="PIRSR" id="PIRSR000148-1"/>
    </source>
</evidence>
<evidence type="ECO:0000313" key="5">
    <source>
        <dbReference type="Proteomes" id="UP000002019"/>
    </source>
</evidence>
<organism evidence="4 5">
    <name type="scientific">Cloacimonas acidaminovorans (strain Evry)</name>
    <dbReference type="NCBI Taxonomy" id="459349"/>
    <lineage>
        <taxon>Bacteria</taxon>
        <taxon>Pseudomonadati</taxon>
        <taxon>Candidatus Cloacimonadota</taxon>
        <taxon>Candidatus Cloacimonadia</taxon>
        <taxon>Candidatus Cloacimonadales</taxon>
        <taxon>Candidatus Cloacimonadaceae</taxon>
        <taxon>Candidatus Cloacimonas</taxon>
    </lineage>
</organism>
<dbReference type="Proteomes" id="UP000002019">
    <property type="component" value="Chromosome"/>
</dbReference>
<dbReference type="STRING" id="459349.CLOAM0633"/>
<dbReference type="GO" id="GO:0004073">
    <property type="term" value="F:aspartate-semialdehyde dehydrogenase activity"/>
    <property type="evidence" value="ECO:0007669"/>
    <property type="project" value="UniProtKB-EC"/>
</dbReference>
<dbReference type="EC" id="1.2.1.11" evidence="4"/>
<reference evidence="4 5" key="1">
    <citation type="journal article" date="2008" name="J. Bacteriol.">
        <title>'Candidatus Cloacamonas acidaminovorans': genome sequence reconstruction provides a first glimpse of a new bacterial division.</title>
        <authorList>
            <person name="Pelletier E."/>
            <person name="Kreimeyer A."/>
            <person name="Bocs S."/>
            <person name="Rouy Z."/>
            <person name="Gyapay G."/>
            <person name="Chouari R."/>
            <person name="Riviere D."/>
            <person name="Ganesan A."/>
            <person name="Daegelen P."/>
            <person name="Sghir A."/>
            <person name="Cohen G.N."/>
            <person name="Medigue C."/>
            <person name="Weissenbach J."/>
            <person name="Le Paslier D."/>
        </authorList>
    </citation>
    <scope>NUCLEOTIDE SEQUENCE [LARGE SCALE GENOMIC DNA]</scope>
    <source>
        <strain evidence="5">Evry</strain>
    </source>
</reference>
<dbReference type="eggNOG" id="COG0136">
    <property type="taxonomic scope" value="Bacteria"/>
</dbReference>
<dbReference type="Gene3D" id="3.30.360.10">
    <property type="entry name" value="Dihydrodipicolinate Reductase, domain 2"/>
    <property type="match status" value="1"/>
</dbReference>
<keyword evidence="4" id="KW-0560">Oxidoreductase</keyword>
<dbReference type="Pfam" id="PF01118">
    <property type="entry name" value="Semialdhyde_dh"/>
    <property type="match status" value="1"/>
</dbReference>
<dbReference type="NCBIfam" id="NF011456">
    <property type="entry name" value="PRK14874.1"/>
    <property type="match status" value="1"/>
</dbReference>
<dbReference type="KEGG" id="caci:CLOAM0633"/>
<dbReference type="CDD" id="cd18131">
    <property type="entry name" value="ASADH_C_bac_euk_like"/>
    <property type="match status" value="1"/>
</dbReference>
<keyword evidence="5" id="KW-1185">Reference proteome</keyword>
<dbReference type="PIRSF" id="PIRSF000148">
    <property type="entry name" value="ASA_dh"/>
    <property type="match status" value="1"/>
</dbReference>